<evidence type="ECO:0000313" key="6">
    <source>
        <dbReference type="EMBL" id="RWR50599.1"/>
    </source>
</evidence>
<protein>
    <submittedName>
        <fullName evidence="6">Phage tail protein</fullName>
    </submittedName>
</protein>
<evidence type="ECO:0000256" key="2">
    <source>
        <dbReference type="ARBA" id="ARBA00022670"/>
    </source>
</evidence>
<proteinExistence type="inferred from homology"/>
<name>A0A443LN78_9RHOB</name>
<dbReference type="RefSeq" id="WP_128148157.1">
    <property type="nucleotide sequence ID" value="NZ_SAVB01000006.1"/>
</dbReference>
<dbReference type="InterPro" id="IPR000064">
    <property type="entry name" value="NLP_P60_dom"/>
</dbReference>
<feature type="domain" description="NlpC/P60" evidence="5">
    <location>
        <begin position="1"/>
        <end position="132"/>
    </location>
</feature>
<dbReference type="EMBL" id="SAVB01000006">
    <property type="protein sequence ID" value="RWR50599.1"/>
    <property type="molecule type" value="Genomic_DNA"/>
</dbReference>
<dbReference type="PROSITE" id="PS51935">
    <property type="entry name" value="NLPC_P60"/>
    <property type="match status" value="1"/>
</dbReference>
<evidence type="ECO:0000256" key="1">
    <source>
        <dbReference type="ARBA" id="ARBA00007074"/>
    </source>
</evidence>
<dbReference type="AlphaFoldDB" id="A0A443LN78"/>
<evidence type="ECO:0000259" key="5">
    <source>
        <dbReference type="PROSITE" id="PS51935"/>
    </source>
</evidence>
<evidence type="ECO:0000313" key="7">
    <source>
        <dbReference type="Proteomes" id="UP000286594"/>
    </source>
</evidence>
<dbReference type="Gene3D" id="3.90.1720.10">
    <property type="entry name" value="endopeptidase domain like (from Nostoc punctiforme)"/>
    <property type="match status" value="1"/>
</dbReference>
<sequence>MNWSARYIGTPWRDRGRDASGCDCWGLACLVYRQELGIDLPDYLGAYLSADERAEIAALITAGAQSPLWHPVDDCPGEFDLVVFRRGRLTSHIGIVIRPGLMLHMAGEDAAKVEHYCEGHWRPRLTGIWRHTGRIA</sequence>
<comment type="similarity">
    <text evidence="1">Belongs to the peptidase C40 family.</text>
</comment>
<dbReference type="InterPro" id="IPR038765">
    <property type="entry name" value="Papain-like_cys_pep_sf"/>
</dbReference>
<organism evidence="6 7">
    <name type="scientific">Paenirhodobacter ferrireducens</name>
    <dbReference type="NCBI Taxonomy" id="1215032"/>
    <lineage>
        <taxon>Bacteria</taxon>
        <taxon>Pseudomonadati</taxon>
        <taxon>Pseudomonadota</taxon>
        <taxon>Alphaproteobacteria</taxon>
        <taxon>Rhodobacterales</taxon>
        <taxon>Rhodobacter group</taxon>
        <taxon>Paenirhodobacter</taxon>
    </lineage>
</organism>
<dbReference type="GO" id="GO:0006508">
    <property type="term" value="P:proteolysis"/>
    <property type="evidence" value="ECO:0007669"/>
    <property type="project" value="UniProtKB-KW"/>
</dbReference>
<comment type="caution">
    <text evidence="6">The sequence shown here is derived from an EMBL/GenBank/DDBJ whole genome shotgun (WGS) entry which is preliminary data.</text>
</comment>
<evidence type="ECO:0000256" key="3">
    <source>
        <dbReference type="ARBA" id="ARBA00022801"/>
    </source>
</evidence>
<dbReference type="Pfam" id="PF00877">
    <property type="entry name" value="NLPC_P60"/>
    <property type="match status" value="1"/>
</dbReference>
<dbReference type="OrthoDB" id="6058745at2"/>
<reference evidence="6 7" key="1">
    <citation type="submission" date="2019-01" db="EMBL/GenBank/DDBJ databases">
        <title>Sinorhodobacter populi sp. nov. isolated from the symptomatic bark tissue of Populus euramericana canker.</title>
        <authorList>
            <person name="Xu G."/>
        </authorList>
    </citation>
    <scope>NUCLEOTIDE SEQUENCE [LARGE SCALE GENOMIC DNA]</scope>
    <source>
        <strain evidence="6 7">CCTCC AB2012026</strain>
    </source>
</reference>
<keyword evidence="7" id="KW-1185">Reference proteome</keyword>
<evidence type="ECO:0000256" key="4">
    <source>
        <dbReference type="ARBA" id="ARBA00022807"/>
    </source>
</evidence>
<accession>A0A443LN78</accession>
<dbReference type="SUPFAM" id="SSF54001">
    <property type="entry name" value="Cysteine proteinases"/>
    <property type="match status" value="1"/>
</dbReference>
<keyword evidence="4" id="KW-0788">Thiol protease</keyword>
<gene>
    <name evidence="6" type="ORF">EOW65_06490</name>
</gene>
<dbReference type="Proteomes" id="UP000286594">
    <property type="component" value="Unassembled WGS sequence"/>
</dbReference>
<keyword evidence="3" id="KW-0378">Hydrolase</keyword>
<dbReference type="GO" id="GO:0008234">
    <property type="term" value="F:cysteine-type peptidase activity"/>
    <property type="evidence" value="ECO:0007669"/>
    <property type="project" value="UniProtKB-KW"/>
</dbReference>
<keyword evidence="2" id="KW-0645">Protease</keyword>